<reference evidence="2" key="1">
    <citation type="journal article" date="2020" name="Stud. Mycol.">
        <title>101 Dothideomycetes genomes: a test case for predicting lifestyles and emergence of pathogens.</title>
        <authorList>
            <person name="Haridas S."/>
            <person name="Albert R."/>
            <person name="Binder M."/>
            <person name="Bloem J."/>
            <person name="Labutti K."/>
            <person name="Salamov A."/>
            <person name="Andreopoulos B."/>
            <person name="Baker S."/>
            <person name="Barry K."/>
            <person name="Bills G."/>
            <person name="Bluhm B."/>
            <person name="Cannon C."/>
            <person name="Castanera R."/>
            <person name="Culley D."/>
            <person name="Daum C."/>
            <person name="Ezra D."/>
            <person name="Gonzalez J."/>
            <person name="Henrissat B."/>
            <person name="Kuo A."/>
            <person name="Liang C."/>
            <person name="Lipzen A."/>
            <person name="Lutzoni F."/>
            <person name="Magnuson J."/>
            <person name="Mondo S."/>
            <person name="Nolan M."/>
            <person name="Ohm R."/>
            <person name="Pangilinan J."/>
            <person name="Park H.-J."/>
            <person name="Ramirez L."/>
            <person name="Alfaro M."/>
            <person name="Sun H."/>
            <person name="Tritt A."/>
            <person name="Yoshinaga Y."/>
            <person name="Zwiers L.-H."/>
            <person name="Turgeon B."/>
            <person name="Goodwin S."/>
            <person name="Spatafora J."/>
            <person name="Crous P."/>
            <person name="Grigoriev I."/>
        </authorList>
    </citation>
    <scope>NUCLEOTIDE SEQUENCE</scope>
    <source>
        <strain evidence="2">CBS 123094</strain>
    </source>
</reference>
<organism evidence="2 3">
    <name type="scientific">Amniculicola lignicola CBS 123094</name>
    <dbReference type="NCBI Taxonomy" id="1392246"/>
    <lineage>
        <taxon>Eukaryota</taxon>
        <taxon>Fungi</taxon>
        <taxon>Dikarya</taxon>
        <taxon>Ascomycota</taxon>
        <taxon>Pezizomycotina</taxon>
        <taxon>Dothideomycetes</taxon>
        <taxon>Pleosporomycetidae</taxon>
        <taxon>Pleosporales</taxon>
        <taxon>Amniculicolaceae</taxon>
        <taxon>Amniculicola</taxon>
    </lineage>
</organism>
<evidence type="ECO:0000313" key="3">
    <source>
        <dbReference type="Proteomes" id="UP000799779"/>
    </source>
</evidence>
<evidence type="ECO:0000256" key="1">
    <source>
        <dbReference type="SAM" id="MobiDB-lite"/>
    </source>
</evidence>
<evidence type="ECO:0008006" key="4">
    <source>
        <dbReference type="Google" id="ProtNLM"/>
    </source>
</evidence>
<feature type="compositionally biased region" description="Basic residues" evidence="1">
    <location>
        <begin position="1"/>
        <end position="14"/>
    </location>
</feature>
<feature type="compositionally biased region" description="Low complexity" evidence="1">
    <location>
        <begin position="223"/>
        <end position="232"/>
    </location>
</feature>
<dbReference type="CDD" id="cd02859">
    <property type="entry name" value="E_set_AMPKbeta_like_N"/>
    <property type="match status" value="1"/>
</dbReference>
<feature type="region of interest" description="Disordered" evidence="1">
    <location>
        <begin position="1"/>
        <end position="77"/>
    </location>
</feature>
<feature type="compositionally biased region" description="Polar residues" evidence="1">
    <location>
        <begin position="431"/>
        <end position="441"/>
    </location>
</feature>
<dbReference type="OrthoDB" id="5350410at2759"/>
<dbReference type="Gene3D" id="2.60.40.10">
    <property type="entry name" value="Immunoglobulins"/>
    <property type="match status" value="1"/>
</dbReference>
<dbReference type="Proteomes" id="UP000799779">
    <property type="component" value="Unassembled WGS sequence"/>
</dbReference>
<accession>A0A6A5WJC6</accession>
<dbReference type="EMBL" id="ML977582">
    <property type="protein sequence ID" value="KAF2001547.1"/>
    <property type="molecule type" value="Genomic_DNA"/>
</dbReference>
<name>A0A6A5WJC6_9PLEO</name>
<protein>
    <recommendedName>
        <fullName evidence="4">AMP-activated protein kinase glycogen-binding domain-containing protein</fullName>
    </recommendedName>
</protein>
<gene>
    <name evidence="2" type="ORF">P154DRAFT_574894</name>
</gene>
<dbReference type="SUPFAM" id="SSF81296">
    <property type="entry name" value="E set domains"/>
    <property type="match status" value="1"/>
</dbReference>
<keyword evidence="3" id="KW-1185">Reference proteome</keyword>
<feature type="compositionally biased region" description="Polar residues" evidence="1">
    <location>
        <begin position="19"/>
        <end position="31"/>
    </location>
</feature>
<feature type="compositionally biased region" description="Low complexity" evidence="1">
    <location>
        <begin position="60"/>
        <end position="72"/>
    </location>
</feature>
<feature type="compositionally biased region" description="Polar residues" evidence="1">
    <location>
        <begin position="234"/>
        <end position="249"/>
    </location>
</feature>
<dbReference type="AlphaFoldDB" id="A0A6A5WJC6"/>
<evidence type="ECO:0000313" key="2">
    <source>
        <dbReference type="EMBL" id="KAF2001547.1"/>
    </source>
</evidence>
<feature type="region of interest" description="Disordered" evidence="1">
    <location>
        <begin position="213"/>
        <end position="257"/>
    </location>
</feature>
<dbReference type="InterPro" id="IPR013783">
    <property type="entry name" value="Ig-like_fold"/>
</dbReference>
<feature type="region of interest" description="Disordered" evidence="1">
    <location>
        <begin position="342"/>
        <end position="445"/>
    </location>
</feature>
<dbReference type="InterPro" id="IPR014756">
    <property type="entry name" value="Ig_E-set"/>
</dbReference>
<proteinExistence type="predicted"/>
<feature type="region of interest" description="Disordered" evidence="1">
    <location>
        <begin position="178"/>
        <end position="198"/>
    </location>
</feature>
<sequence length="473" mass="52081">MSFLKHRHRGKHIKALWPGSSSKAAASTDNIPRQPESDARSPLLSRRPSDPMPRTRRQRSTTTLRSTVSDSTTPPPVTMAKATIGFSRPGLQAPVFVVTSLSTPPWDVLEMNVDDQKTDSGDLVFKLSFDHVAEGTYQYKIRTGGSHWVIDDSQETATDDQGNCNNVVHVQAATLTAKPTISEKPGQTTAGGGESSLLNNVDTLFNHESFQENNHVRPSEPDLLNQPNPLLQHESFNTGPYQEDGSSPVETPAEDPTHHRDEELIFEIDRSPTFPHELKSHYSQSIRTNLTRDDYEDNDGLELNRGRTFPHERSAPIPVFPSTASGLAPAPTGLNIVTEESAIESDEEHSPVENGEVSTSTDEPSQKHWSELCEPITSPTKPLEPFTRPATSDPIKITPAPSQPSETENTAVKDEEPLKKNLPAASKDRTPTPTDFDSTNGRSEDAMRSFFRVVFGPTGRFLASCFSKGRTTR</sequence>